<keyword evidence="1" id="KW-1133">Transmembrane helix</keyword>
<sequence length="217" mass="26075">MHKNISVFPRLLTGIIDFGLFLGLIIINYYFLIVWQVKININHFYYFLLFSLIIAAILFIWIPLFFQARTIGMLILRTQLLPIKKEISTIKLVLKKAQLTFFMWLLLVIIFLITVRPDNFHEFSKYHQNFNYQDWSLNIGLRTISSLLGLWILLTFINLFSVIWSIKNLSLLDKLTETRLVWIKHFENKEKLENVKLIPYKKKNQEIIWHIKRSEDE</sequence>
<dbReference type="PATRIC" id="fig|29557.3.peg.231"/>
<keyword evidence="1" id="KW-0472">Membrane</keyword>
<dbReference type="EMBL" id="LVLH01000027">
    <property type="protein sequence ID" value="OAB49024.1"/>
    <property type="molecule type" value="Genomic_DNA"/>
</dbReference>
<dbReference type="AlphaFoldDB" id="A0A168RIS0"/>
<name>A0A168RIS0_9BACT</name>
<feature type="transmembrane region" description="Helical" evidence="1">
    <location>
        <begin position="97"/>
        <end position="115"/>
    </location>
</feature>
<comment type="caution">
    <text evidence="2">The sequence shown here is derived from an EMBL/GenBank/DDBJ whole genome shotgun (WGS) entry which is preliminary data.</text>
</comment>
<dbReference type="Proteomes" id="UP000076983">
    <property type="component" value="Unassembled WGS sequence"/>
</dbReference>
<proteinExistence type="predicted"/>
<evidence type="ECO:0000313" key="2">
    <source>
        <dbReference type="EMBL" id="OAB49024.1"/>
    </source>
</evidence>
<reference evidence="2 3" key="1">
    <citation type="submission" date="2016-03" db="EMBL/GenBank/DDBJ databases">
        <title>Genome sequence of Mycoplasma gallinarum strain Mgn_IPT.</title>
        <authorList>
            <person name="Yacoub E."/>
            <person name="Sirand-Pugnet P."/>
            <person name="Barre A."/>
            <person name="Maurier F."/>
            <person name="Blanchard A."/>
            <person name="Ben Abdelmoumen B.M."/>
        </authorList>
    </citation>
    <scope>NUCLEOTIDE SEQUENCE [LARGE SCALE GENOMIC DNA]</scope>
    <source>
        <strain evidence="2 3">Mgn_IPT</strain>
    </source>
</reference>
<dbReference type="STRING" id="29557.MGALLINA_02450"/>
<keyword evidence="1" id="KW-0812">Transmembrane</keyword>
<organism evidence="2 3">
    <name type="scientific">Mycoplasmopsis gallinarum</name>
    <dbReference type="NCBI Taxonomy" id="29557"/>
    <lineage>
        <taxon>Bacteria</taxon>
        <taxon>Bacillati</taxon>
        <taxon>Mycoplasmatota</taxon>
        <taxon>Mycoplasmoidales</taxon>
        <taxon>Metamycoplasmataceae</taxon>
        <taxon>Mycoplasmopsis</taxon>
    </lineage>
</organism>
<feature type="transmembrane region" description="Helical" evidence="1">
    <location>
        <begin position="12"/>
        <end position="32"/>
    </location>
</feature>
<evidence type="ECO:0000313" key="3">
    <source>
        <dbReference type="Proteomes" id="UP000076983"/>
    </source>
</evidence>
<protein>
    <submittedName>
        <fullName evidence="2">Uncharacterized protein</fullName>
    </submittedName>
</protein>
<feature type="transmembrane region" description="Helical" evidence="1">
    <location>
        <begin position="144"/>
        <end position="166"/>
    </location>
</feature>
<feature type="transmembrane region" description="Helical" evidence="1">
    <location>
        <begin position="44"/>
        <end position="76"/>
    </location>
</feature>
<evidence type="ECO:0000256" key="1">
    <source>
        <dbReference type="SAM" id="Phobius"/>
    </source>
</evidence>
<gene>
    <name evidence="2" type="ORF">MGALLINA_02450</name>
</gene>
<accession>A0A168RIS0</accession>
<keyword evidence="3" id="KW-1185">Reference proteome</keyword>